<comment type="caution">
    <text evidence="4">The sequence shown here is derived from an EMBL/GenBank/DDBJ whole genome shotgun (WGS) entry which is preliminary data.</text>
</comment>
<dbReference type="PATRIC" id="fig|1242968.3.peg.1221"/>
<reference evidence="4 5" key="1">
    <citation type="journal article" date="2013" name="BMC Genomics">
        <title>Comparative genomics of Campylobacter concisus isolates reveals genetic diversity and provides insights into disease association.</title>
        <authorList>
            <person name="Deshpande N.P."/>
            <person name="Kaakoush N.O."/>
            <person name="Wilkins M.R."/>
            <person name="Mitchell H.M."/>
        </authorList>
    </citation>
    <scope>NUCLEOTIDE SEQUENCE [LARGE SCALE GENOMIC DNA]</scope>
    <source>
        <strain evidence="4 5">UNSWCS</strain>
    </source>
</reference>
<dbReference type="Pfam" id="PF06414">
    <property type="entry name" value="Zeta_toxin"/>
    <property type="match status" value="1"/>
</dbReference>
<accession>U2FF03</accession>
<dbReference type="Gene3D" id="3.40.50.300">
    <property type="entry name" value="P-loop containing nucleotide triphosphate hydrolases"/>
    <property type="match status" value="1"/>
</dbReference>
<organism evidence="4 5">
    <name type="scientific">Campylobacter concisus UNSWCS</name>
    <dbReference type="NCBI Taxonomy" id="1242968"/>
    <lineage>
        <taxon>Bacteria</taxon>
        <taxon>Pseudomonadati</taxon>
        <taxon>Campylobacterota</taxon>
        <taxon>Epsilonproteobacteria</taxon>
        <taxon>Campylobacterales</taxon>
        <taxon>Campylobacteraceae</taxon>
        <taxon>Campylobacter</taxon>
    </lineage>
</organism>
<evidence type="ECO:0000259" key="3">
    <source>
        <dbReference type="Pfam" id="PF06414"/>
    </source>
</evidence>
<evidence type="ECO:0000313" key="4">
    <source>
        <dbReference type="EMBL" id="ERJ28670.1"/>
    </source>
</evidence>
<gene>
    <name evidence="4" type="ORF">UNSWCS_944</name>
</gene>
<dbReference type="PANTHER" id="PTHR39206:SF1">
    <property type="entry name" value="SLL8004 PROTEIN"/>
    <property type="match status" value="1"/>
</dbReference>
<dbReference type="InterPro" id="IPR027417">
    <property type="entry name" value="P-loop_NTPase"/>
</dbReference>
<evidence type="ECO:0000313" key="5">
    <source>
        <dbReference type="Proteomes" id="UP000016620"/>
    </source>
</evidence>
<evidence type="ECO:0000256" key="2">
    <source>
        <dbReference type="ARBA" id="ARBA00022840"/>
    </source>
</evidence>
<keyword evidence="2" id="KW-0067">ATP-binding</keyword>
<feature type="domain" description="Zeta toxin" evidence="3">
    <location>
        <begin position="3"/>
        <end position="169"/>
    </location>
</feature>
<dbReference type="AlphaFoldDB" id="U2FF03"/>
<keyword evidence="1" id="KW-0547">Nucleotide-binding</keyword>
<dbReference type="GO" id="GO:0005524">
    <property type="term" value="F:ATP binding"/>
    <property type="evidence" value="ECO:0007669"/>
    <property type="project" value="UniProtKB-KW"/>
</dbReference>
<name>U2FF03_9BACT</name>
<dbReference type="EMBL" id="ANNG01000021">
    <property type="protein sequence ID" value="ERJ28670.1"/>
    <property type="molecule type" value="Genomic_DNA"/>
</dbReference>
<proteinExistence type="predicted"/>
<dbReference type="InterPro" id="IPR010488">
    <property type="entry name" value="Zeta_toxin_domain"/>
</dbReference>
<protein>
    <submittedName>
        <fullName evidence="4">Putative ATPase</fullName>
    </submittedName>
</protein>
<dbReference type="PANTHER" id="PTHR39206">
    <property type="entry name" value="SLL8004 PROTEIN"/>
    <property type="match status" value="1"/>
</dbReference>
<dbReference type="SUPFAM" id="SSF52540">
    <property type="entry name" value="P-loop containing nucleoside triphosphate hydrolases"/>
    <property type="match status" value="1"/>
</dbReference>
<sequence length="211" mass="24484">MDDQKKLYIFAGVNGAGKSTFYINQLEADSVIYGARINSDEIVREFGDWQNPKDQNRAGRLALKLRKSYIERGIDFNIETTLSEHSMVKFIQEAKEAGYYITLYYVGLNSIELSKQRVTIRAARNGHSIDEATLERRFSQSFENLAHIIPTCDEIYFFDNSELIEDREKQKFSNLNFIAKKQDGTITIYSPNKIEWFENVIKNSKLKNIIK</sequence>
<dbReference type="RefSeq" id="WP_021087733.1">
    <property type="nucleotide sequence ID" value="NZ_ANNG01000021.1"/>
</dbReference>
<dbReference type="Proteomes" id="UP000016620">
    <property type="component" value="Unassembled WGS sequence"/>
</dbReference>
<dbReference type="GO" id="GO:0016301">
    <property type="term" value="F:kinase activity"/>
    <property type="evidence" value="ECO:0007669"/>
    <property type="project" value="InterPro"/>
</dbReference>
<evidence type="ECO:0000256" key="1">
    <source>
        <dbReference type="ARBA" id="ARBA00022741"/>
    </source>
</evidence>